<accession>A0A1S2NBT7</accession>
<evidence type="ECO:0000313" key="4">
    <source>
        <dbReference type="Proteomes" id="UP000180246"/>
    </source>
</evidence>
<dbReference type="InterPro" id="IPR006121">
    <property type="entry name" value="HMA_dom"/>
</dbReference>
<dbReference type="EMBL" id="JRYB01000001">
    <property type="protein sequence ID" value="OIJ42260.1"/>
    <property type="molecule type" value="Genomic_DNA"/>
</dbReference>
<dbReference type="PROSITE" id="PS01047">
    <property type="entry name" value="HMA_1"/>
    <property type="match status" value="1"/>
</dbReference>
<dbReference type="PROSITE" id="PS50846">
    <property type="entry name" value="HMA_2"/>
    <property type="match status" value="1"/>
</dbReference>
<dbReference type="RefSeq" id="WP_071362880.1">
    <property type="nucleotide sequence ID" value="NZ_JRYB01000001.1"/>
</dbReference>
<dbReference type="GO" id="GO:0046872">
    <property type="term" value="F:metal ion binding"/>
    <property type="evidence" value="ECO:0007669"/>
    <property type="project" value="UniProtKB-KW"/>
</dbReference>
<organism evidence="3 4">
    <name type="scientific">Massilia timonae</name>
    <dbReference type="NCBI Taxonomy" id="47229"/>
    <lineage>
        <taxon>Bacteria</taxon>
        <taxon>Pseudomonadati</taxon>
        <taxon>Pseudomonadota</taxon>
        <taxon>Betaproteobacteria</taxon>
        <taxon>Burkholderiales</taxon>
        <taxon>Oxalobacteraceae</taxon>
        <taxon>Telluria group</taxon>
        <taxon>Massilia</taxon>
    </lineage>
</organism>
<evidence type="ECO:0000313" key="3">
    <source>
        <dbReference type="EMBL" id="OIJ42260.1"/>
    </source>
</evidence>
<dbReference type="InterPro" id="IPR017969">
    <property type="entry name" value="Heavy-metal-associated_CS"/>
</dbReference>
<evidence type="ECO:0000256" key="1">
    <source>
        <dbReference type="ARBA" id="ARBA00022723"/>
    </source>
</evidence>
<dbReference type="Gene3D" id="3.30.70.100">
    <property type="match status" value="1"/>
</dbReference>
<dbReference type="SUPFAM" id="SSF55008">
    <property type="entry name" value="HMA, heavy metal-associated domain"/>
    <property type="match status" value="1"/>
</dbReference>
<name>A0A1S2NBT7_9BURK</name>
<dbReference type="Pfam" id="PF00403">
    <property type="entry name" value="HMA"/>
    <property type="match status" value="1"/>
</dbReference>
<comment type="caution">
    <text evidence="3">The sequence shown here is derived from an EMBL/GenBank/DDBJ whole genome shotgun (WGS) entry which is preliminary data.</text>
</comment>
<keyword evidence="1" id="KW-0479">Metal-binding</keyword>
<dbReference type="Proteomes" id="UP000180246">
    <property type="component" value="Unassembled WGS sequence"/>
</dbReference>
<feature type="domain" description="HMA" evidence="2">
    <location>
        <begin position="1"/>
        <end position="63"/>
    </location>
</feature>
<sequence length="68" mass="7217">MYELKVEKMSCGGCAARVTRAVQALDPNAKVEVLLKDRLVHVESTASPEAIVNKISSAGYPASQVASQ</sequence>
<evidence type="ECO:0000259" key="2">
    <source>
        <dbReference type="PROSITE" id="PS50846"/>
    </source>
</evidence>
<protein>
    <submittedName>
        <fullName evidence="3">Heavy-metal-associated domain protein</fullName>
    </submittedName>
</protein>
<dbReference type="CDD" id="cd00371">
    <property type="entry name" value="HMA"/>
    <property type="match status" value="1"/>
</dbReference>
<dbReference type="InterPro" id="IPR036163">
    <property type="entry name" value="HMA_dom_sf"/>
</dbReference>
<dbReference type="AlphaFoldDB" id="A0A1S2NBT7"/>
<reference evidence="3 4" key="1">
    <citation type="submission" date="2014-10" db="EMBL/GenBank/DDBJ databases">
        <authorList>
            <person name="Seo M.-J."/>
            <person name="Seok Y.J."/>
            <person name="Cha I.-T."/>
        </authorList>
    </citation>
    <scope>NUCLEOTIDE SEQUENCE [LARGE SCALE GENOMIC DNA]</scope>
    <source>
        <strain evidence="3 4">NEU</strain>
    </source>
</reference>
<proteinExistence type="predicted"/>
<gene>
    <name evidence="3" type="ORF">LO55_4113</name>
</gene>